<organism evidence="1 2">
    <name type="scientific">Buddleja alternifolia</name>
    <dbReference type="NCBI Taxonomy" id="168488"/>
    <lineage>
        <taxon>Eukaryota</taxon>
        <taxon>Viridiplantae</taxon>
        <taxon>Streptophyta</taxon>
        <taxon>Embryophyta</taxon>
        <taxon>Tracheophyta</taxon>
        <taxon>Spermatophyta</taxon>
        <taxon>Magnoliopsida</taxon>
        <taxon>eudicotyledons</taxon>
        <taxon>Gunneridae</taxon>
        <taxon>Pentapetalae</taxon>
        <taxon>asterids</taxon>
        <taxon>lamiids</taxon>
        <taxon>Lamiales</taxon>
        <taxon>Scrophulariaceae</taxon>
        <taxon>Buddlejeae</taxon>
        <taxon>Buddleja</taxon>
    </lineage>
</organism>
<reference evidence="1" key="1">
    <citation type="submission" date="2019-10" db="EMBL/GenBank/DDBJ databases">
        <authorList>
            <person name="Zhang R."/>
            <person name="Pan Y."/>
            <person name="Wang J."/>
            <person name="Ma R."/>
            <person name="Yu S."/>
        </authorList>
    </citation>
    <scope>NUCLEOTIDE SEQUENCE</scope>
    <source>
        <strain evidence="1">LA-IB0</strain>
        <tissue evidence="1">Leaf</tissue>
    </source>
</reference>
<dbReference type="PANTHER" id="PTHR34956">
    <property type="entry name" value="OS05G0397300 PROTEIN"/>
    <property type="match status" value="1"/>
</dbReference>
<name>A0AAV6WI33_9LAMI</name>
<gene>
    <name evidence="1" type="ORF">BUALT_Bualt17G0094500</name>
</gene>
<comment type="caution">
    <text evidence="1">The sequence shown here is derived from an EMBL/GenBank/DDBJ whole genome shotgun (WGS) entry which is preliminary data.</text>
</comment>
<dbReference type="Proteomes" id="UP000826271">
    <property type="component" value="Unassembled WGS sequence"/>
</dbReference>
<dbReference type="AlphaFoldDB" id="A0AAV6WI33"/>
<dbReference type="PANTHER" id="PTHR34956:SF1">
    <property type="entry name" value="DUF4005 DOMAIN-CONTAINING PROTEIN"/>
    <property type="match status" value="1"/>
</dbReference>
<evidence type="ECO:0000313" key="1">
    <source>
        <dbReference type="EMBL" id="KAG8366578.1"/>
    </source>
</evidence>
<keyword evidence="2" id="KW-1185">Reference proteome</keyword>
<accession>A0AAV6WI33</accession>
<dbReference type="EMBL" id="WHWC01000017">
    <property type="protein sequence ID" value="KAG8366578.1"/>
    <property type="molecule type" value="Genomic_DNA"/>
</dbReference>
<sequence>MDMKNKDKYENYDDDVFYEELKRQIVELIDNSEEVKQPSKFVSSVSKNCCKDIISGNYSRIVHRNYYDWSVCERSIGQGVSKYYQAAKYLNGTGVFIPHAVKFESQESKI</sequence>
<proteinExistence type="predicted"/>
<evidence type="ECO:0000313" key="2">
    <source>
        <dbReference type="Proteomes" id="UP000826271"/>
    </source>
</evidence>
<protein>
    <submittedName>
        <fullName evidence="1">Uncharacterized protein</fullName>
    </submittedName>
</protein>